<dbReference type="SUPFAM" id="SSF48452">
    <property type="entry name" value="TPR-like"/>
    <property type="match status" value="1"/>
</dbReference>
<dbReference type="PANTHER" id="PTHR47643:SF2">
    <property type="entry name" value="TPR DOMAIN PROTEIN (AFU_ORTHOLOGUE AFUA_5G12710)"/>
    <property type="match status" value="1"/>
</dbReference>
<dbReference type="Pfam" id="PF00856">
    <property type="entry name" value="SET"/>
    <property type="match status" value="1"/>
</dbReference>
<dbReference type="PROSITE" id="PS50280">
    <property type="entry name" value="SET"/>
    <property type="match status" value="1"/>
</dbReference>
<dbReference type="PANTHER" id="PTHR47643">
    <property type="entry name" value="TPR DOMAIN PROTEIN (AFU_ORTHOLOGUE AFUA_5G12710)"/>
    <property type="match status" value="1"/>
</dbReference>
<dbReference type="SUPFAM" id="SSF82199">
    <property type="entry name" value="SET domain"/>
    <property type="match status" value="1"/>
</dbReference>
<dbReference type="CDD" id="cd20071">
    <property type="entry name" value="SET_SMYD"/>
    <property type="match status" value="1"/>
</dbReference>
<dbReference type="EMBL" id="PUHQ01000019">
    <property type="protein sequence ID" value="KAG0663565.1"/>
    <property type="molecule type" value="Genomic_DNA"/>
</dbReference>
<keyword evidence="5" id="KW-1185">Reference proteome</keyword>
<evidence type="ECO:0000259" key="3">
    <source>
        <dbReference type="PROSITE" id="PS50280"/>
    </source>
</evidence>
<comment type="caution">
    <text evidence="4">The sequence shown here is derived from an EMBL/GenBank/DDBJ whole genome shotgun (WGS) entry which is preliminary data.</text>
</comment>
<dbReference type="InterPro" id="IPR046341">
    <property type="entry name" value="SET_dom_sf"/>
</dbReference>
<feature type="compositionally biased region" description="Low complexity" evidence="2">
    <location>
        <begin position="87"/>
        <end position="108"/>
    </location>
</feature>
<dbReference type="InterPro" id="IPR019734">
    <property type="entry name" value="TPR_rpt"/>
</dbReference>
<organism evidence="4 5">
    <name type="scientific">Rhodotorula mucilaginosa</name>
    <name type="common">Yeast</name>
    <name type="synonym">Rhodotorula rubra</name>
    <dbReference type="NCBI Taxonomy" id="5537"/>
    <lineage>
        <taxon>Eukaryota</taxon>
        <taxon>Fungi</taxon>
        <taxon>Dikarya</taxon>
        <taxon>Basidiomycota</taxon>
        <taxon>Pucciniomycotina</taxon>
        <taxon>Microbotryomycetes</taxon>
        <taxon>Sporidiobolales</taxon>
        <taxon>Sporidiobolaceae</taxon>
        <taxon>Rhodotorula</taxon>
    </lineage>
</organism>
<evidence type="ECO:0000256" key="2">
    <source>
        <dbReference type="SAM" id="MobiDB-lite"/>
    </source>
</evidence>
<name>A0A9P6W5Y9_RHOMI</name>
<proteinExistence type="predicted"/>
<dbReference type="InterPro" id="IPR001214">
    <property type="entry name" value="SET_dom"/>
</dbReference>
<keyword evidence="1" id="KW-0802">TPR repeat</keyword>
<protein>
    <recommendedName>
        <fullName evidence="3">SET domain-containing protein</fullName>
    </recommendedName>
</protein>
<dbReference type="Gene3D" id="2.170.270.10">
    <property type="entry name" value="SET domain"/>
    <property type="match status" value="1"/>
</dbReference>
<dbReference type="InterPro" id="IPR053209">
    <property type="entry name" value="Gramillin-biosynth_MTr"/>
</dbReference>
<dbReference type="Proteomes" id="UP000777482">
    <property type="component" value="Unassembled WGS sequence"/>
</dbReference>
<evidence type="ECO:0000313" key="4">
    <source>
        <dbReference type="EMBL" id="KAG0663565.1"/>
    </source>
</evidence>
<dbReference type="SMART" id="SM00317">
    <property type="entry name" value="SET"/>
    <property type="match status" value="1"/>
</dbReference>
<dbReference type="AlphaFoldDB" id="A0A9P6W5Y9"/>
<reference evidence="4 5" key="1">
    <citation type="submission" date="2020-11" db="EMBL/GenBank/DDBJ databases">
        <title>Kefir isolates.</title>
        <authorList>
            <person name="Marcisauskas S."/>
            <person name="Kim Y."/>
            <person name="Blasche S."/>
        </authorList>
    </citation>
    <scope>NUCLEOTIDE SEQUENCE [LARGE SCALE GENOMIC DNA]</scope>
    <source>
        <strain evidence="4 5">KR</strain>
    </source>
</reference>
<dbReference type="Gene3D" id="1.25.40.10">
    <property type="entry name" value="Tetratricopeptide repeat domain"/>
    <property type="match status" value="1"/>
</dbReference>
<accession>A0A9P6W5Y9</accession>
<evidence type="ECO:0000313" key="5">
    <source>
        <dbReference type="Proteomes" id="UP000777482"/>
    </source>
</evidence>
<evidence type="ECO:0000256" key="1">
    <source>
        <dbReference type="PROSITE-ProRule" id="PRU00339"/>
    </source>
</evidence>
<feature type="domain" description="SET" evidence="3">
    <location>
        <begin position="607"/>
        <end position="810"/>
    </location>
</feature>
<dbReference type="OrthoDB" id="5945798at2759"/>
<dbReference type="PROSITE" id="PS50005">
    <property type="entry name" value="TPR"/>
    <property type="match status" value="1"/>
</dbReference>
<feature type="region of interest" description="Disordered" evidence="2">
    <location>
        <begin position="36"/>
        <end position="108"/>
    </location>
</feature>
<gene>
    <name evidence="4" type="ORF">C6P46_002461</name>
</gene>
<feature type="repeat" description="TPR" evidence="1">
    <location>
        <begin position="459"/>
        <end position="492"/>
    </location>
</feature>
<feature type="region of interest" description="Disordered" evidence="2">
    <location>
        <begin position="203"/>
        <end position="238"/>
    </location>
</feature>
<dbReference type="InterPro" id="IPR011990">
    <property type="entry name" value="TPR-like_helical_dom_sf"/>
</dbReference>
<dbReference type="SMART" id="SM00028">
    <property type="entry name" value="TPR"/>
    <property type="match status" value="2"/>
</dbReference>
<sequence>MTSVFDSFKLASIATGTLAYTSAGPESQLRADRGVPAVQLPPRRHNPHRGSPLKSRRFDPATRTVVPAADQSLKTMGRTAPRKAKKAAPAAEPASSSTATPRATRSTAEIESSLISVLRGLHRGLADWYTSSATSEQRAKLLRAGDLVRDNPTPQNKAEATQILYHILRETGILDRLYPELADSPTEFLEMLASLTVQNDPEVLSDLGSRNGKDPLPAPSANSTLGGADSQPSGQPCSCSKCKGRQRFSADDEPEGFFCAADLDPSQRDEIKLAKAYNNQFARRPSKPPASVRKKLLEKARARRADMGTASNMETSMCFFGLRKWFSSTPLHELRPIRISEMEVPRVHGGHYLLCRIISRPVSGQCLSFVVEDQDGRAEHICIFNHPVEGLYTGDVLDELLPVGQVLVIREPVFVKALRGKSIVIRVDSPTDYALLPPSAALLDGAKWAYDIPQAEESVEALRLRGNEHMGEGSYELAAKGYSDALALDPTPEERLVLALNRAQAHLQAENYASCHRDASIVLAYLAQGVTGPPSAEKKALYRRASALHKLRRFERAVEEYKRVFQMDLEQDGALLGHAAVEIALEESRTGVYDWDRLDPDEIADVADLTIGDFFGPVKVVDMPQRQGGRGVVATRDIQAGELLLAKLAVETPFAEGSRMFDDQDSGFDLRTDTVIEDAKGELVWRLARMIIDDPKAASLVHTLYGGEVFPPTGKLSFDMRERDEPSLFPLPADVDIGRLEAIVHLNALNTDEGNWDAYRVTDLTVLFLGASAFNHSCGANALRRITERYVTIRARRPIKAGEEVTVPYIASDAPRRLFDEIMKTHFGTAGCPCPECVAERAEDPEQKEFRKQLVAEEYATMQATVRQPATFSRRAALRSRMRLMLDKLEASYGSSNRTIRQTLAQQYSVYAYATETKSPADYKILVDYELKALRCFGAEFNVGPTKADILALPLPNGGEKLHLRFLYLARDCVLCGITQFEREARKWIRAAWQATNMEFGWTWEYFIEREERTLEECNLWRFVASWKPS</sequence>
<feature type="compositionally biased region" description="Polar residues" evidence="2">
    <location>
        <begin position="220"/>
        <end position="238"/>
    </location>
</feature>